<dbReference type="Gene3D" id="3.40.50.720">
    <property type="entry name" value="NAD(P)-binding Rossmann-like Domain"/>
    <property type="match status" value="1"/>
</dbReference>
<dbReference type="RefSeq" id="XP_014146809.1">
    <property type="nucleotide sequence ID" value="XM_014291334.1"/>
</dbReference>
<dbReference type="SUPFAM" id="SSF51735">
    <property type="entry name" value="NAD(P)-binding Rossmann-fold domains"/>
    <property type="match status" value="1"/>
</dbReference>
<accession>A0A0L0F855</accession>
<organism evidence="2 3">
    <name type="scientific">Sphaeroforma arctica JP610</name>
    <dbReference type="NCBI Taxonomy" id="667725"/>
    <lineage>
        <taxon>Eukaryota</taxon>
        <taxon>Ichthyosporea</taxon>
        <taxon>Ichthyophonida</taxon>
        <taxon>Sphaeroforma</taxon>
    </lineage>
</organism>
<dbReference type="PANTHER" id="PTHR43157">
    <property type="entry name" value="PHOSPHATIDYLINOSITOL-GLYCAN BIOSYNTHESIS CLASS F PROTEIN-RELATED"/>
    <property type="match status" value="1"/>
</dbReference>
<evidence type="ECO:0000313" key="2">
    <source>
        <dbReference type="EMBL" id="KNC72907.1"/>
    </source>
</evidence>
<dbReference type="PROSITE" id="PS00061">
    <property type="entry name" value="ADH_SHORT"/>
    <property type="match status" value="1"/>
</dbReference>
<dbReference type="PANTHER" id="PTHR43157:SF31">
    <property type="entry name" value="PHOSPHATIDYLINOSITOL-GLYCAN BIOSYNTHESIS CLASS F PROTEIN"/>
    <property type="match status" value="1"/>
</dbReference>
<dbReference type="GO" id="GO:0016491">
    <property type="term" value="F:oxidoreductase activity"/>
    <property type="evidence" value="ECO:0007669"/>
    <property type="project" value="UniProtKB-KW"/>
</dbReference>
<dbReference type="eggNOG" id="KOG1208">
    <property type="taxonomic scope" value="Eukaryota"/>
</dbReference>
<evidence type="ECO:0000256" key="1">
    <source>
        <dbReference type="ARBA" id="ARBA00023002"/>
    </source>
</evidence>
<reference evidence="2 3" key="1">
    <citation type="submission" date="2011-02" db="EMBL/GenBank/DDBJ databases">
        <title>The Genome Sequence of Sphaeroforma arctica JP610.</title>
        <authorList>
            <consortium name="The Broad Institute Genome Sequencing Platform"/>
            <person name="Russ C."/>
            <person name="Cuomo C."/>
            <person name="Young S.K."/>
            <person name="Zeng Q."/>
            <person name="Gargeya S."/>
            <person name="Alvarado L."/>
            <person name="Berlin A."/>
            <person name="Chapman S.B."/>
            <person name="Chen Z."/>
            <person name="Freedman E."/>
            <person name="Gellesch M."/>
            <person name="Goldberg J."/>
            <person name="Griggs A."/>
            <person name="Gujja S."/>
            <person name="Heilman E."/>
            <person name="Heiman D."/>
            <person name="Howarth C."/>
            <person name="Mehta T."/>
            <person name="Neiman D."/>
            <person name="Pearson M."/>
            <person name="Roberts A."/>
            <person name="Saif S."/>
            <person name="Shea T."/>
            <person name="Shenoy N."/>
            <person name="Sisk P."/>
            <person name="Stolte C."/>
            <person name="Sykes S."/>
            <person name="White J."/>
            <person name="Yandava C."/>
            <person name="Burger G."/>
            <person name="Gray M.W."/>
            <person name="Holland P.W.H."/>
            <person name="King N."/>
            <person name="Lang F.B.F."/>
            <person name="Roger A.J."/>
            <person name="Ruiz-Trillo I."/>
            <person name="Haas B."/>
            <person name="Nusbaum C."/>
            <person name="Birren B."/>
        </authorList>
    </citation>
    <scope>NUCLEOTIDE SEQUENCE [LARGE SCALE GENOMIC DNA]</scope>
    <source>
        <strain evidence="2 3">JP610</strain>
    </source>
</reference>
<dbReference type="OrthoDB" id="191139at2759"/>
<keyword evidence="3" id="KW-1185">Reference proteome</keyword>
<dbReference type="InterPro" id="IPR020904">
    <property type="entry name" value="Sc_DH/Rdtase_CS"/>
</dbReference>
<dbReference type="AlphaFoldDB" id="A0A0L0F855"/>
<evidence type="ECO:0000313" key="3">
    <source>
        <dbReference type="Proteomes" id="UP000054560"/>
    </source>
</evidence>
<keyword evidence="1" id="KW-0560">Oxidoreductase</keyword>
<gene>
    <name evidence="2" type="ORF">SARC_14532</name>
</gene>
<dbReference type="Proteomes" id="UP000054560">
    <property type="component" value="Unassembled WGS sequence"/>
</dbReference>
<sequence length="193" mass="21517">MAPPNLELCHGYEKQFFTNHMGHFVLVTGLLNRLTPRGRVVMLSSRAHERAPRGGIAFDNLDGSKGYNSRLFYAQSKIASILMAKSLAKQFEGTGKTAFSCHPGVISDTNLFRYLPSYAQWFMDCFGFLLLKTIPEGAATQTYLSTADDLEQHSGRYFVDCNVYPERQDGTDMDTADKLWNICKSIAAGLSKP</sequence>
<dbReference type="InterPro" id="IPR036291">
    <property type="entry name" value="NAD(P)-bd_dom_sf"/>
</dbReference>
<name>A0A0L0F855_9EUKA</name>
<protein>
    <submittedName>
        <fullName evidence="2">Uncharacterized protein</fullName>
    </submittedName>
</protein>
<dbReference type="EMBL" id="KQ246335">
    <property type="protein sequence ID" value="KNC72907.1"/>
    <property type="molecule type" value="Genomic_DNA"/>
</dbReference>
<proteinExistence type="predicted"/>
<dbReference type="STRING" id="667725.A0A0L0F855"/>
<dbReference type="GeneID" id="25915036"/>